<keyword evidence="6" id="KW-1185">Reference proteome</keyword>
<evidence type="ECO:0000259" key="4">
    <source>
        <dbReference type="PROSITE" id="PS01124"/>
    </source>
</evidence>
<protein>
    <submittedName>
        <fullName evidence="5">Helix-turn-helix domain-containing protein</fullName>
    </submittedName>
</protein>
<dbReference type="Pfam" id="PF12833">
    <property type="entry name" value="HTH_18"/>
    <property type="match status" value="1"/>
</dbReference>
<dbReference type="InterPro" id="IPR052158">
    <property type="entry name" value="INH-QAR"/>
</dbReference>
<dbReference type="PANTHER" id="PTHR43130">
    <property type="entry name" value="ARAC-FAMILY TRANSCRIPTIONAL REGULATOR"/>
    <property type="match status" value="1"/>
</dbReference>
<dbReference type="InterPro" id="IPR018062">
    <property type="entry name" value="HTH_AraC-typ_CS"/>
</dbReference>
<evidence type="ECO:0000256" key="3">
    <source>
        <dbReference type="ARBA" id="ARBA00023163"/>
    </source>
</evidence>
<proteinExistence type="predicted"/>
<reference evidence="5 6" key="1">
    <citation type="submission" date="2023-04" db="EMBL/GenBank/DDBJ databases">
        <title>Luteimonas endophyticus RD2P54.</title>
        <authorList>
            <person name="Sun J.-Q."/>
        </authorList>
    </citation>
    <scope>NUCLEOTIDE SEQUENCE [LARGE SCALE GENOMIC DNA]</scope>
    <source>
        <strain evidence="5 6">RD2P54</strain>
    </source>
</reference>
<name>A0ABT6JBM1_9GAMM</name>
<organism evidence="5 6">
    <name type="scientific">Luteimonas endophytica</name>
    <dbReference type="NCBI Taxonomy" id="3042023"/>
    <lineage>
        <taxon>Bacteria</taxon>
        <taxon>Pseudomonadati</taxon>
        <taxon>Pseudomonadota</taxon>
        <taxon>Gammaproteobacteria</taxon>
        <taxon>Lysobacterales</taxon>
        <taxon>Lysobacteraceae</taxon>
        <taxon>Luteimonas</taxon>
    </lineage>
</organism>
<sequence length="345" mass="37397">MISEPRHAEPVRVAILALPETTPMAVYGLYEVFSAVGWMWERLTGEPVAARRMRPQIVAMSPAPIGSAVGTPIQPQAAIAQVPACDIVIATDVELPLAPGAAAGWAPAAGWIRSQLEAGAIVCSTCSGSLLLAEAGLLDGRDAASHWSAADLFRDRYPQVRLRPERILCDSGAEGRLITTGGASSWQDLALYLIGRCCGPAEAVRIAKIFLIGDRADGQLPFAAMTRPRQHGDAVISACQAWIAGHYDAPSPVARMVQRSGLPERSFKRRFRNATGYTPVAYVQALRIEEAKQMLESGEARIDAIAAAVGYEDPAFFRRLFRRTAGITPARYRQRYRTMKDGGRR</sequence>
<evidence type="ECO:0000256" key="2">
    <source>
        <dbReference type="ARBA" id="ARBA00023125"/>
    </source>
</evidence>
<dbReference type="PROSITE" id="PS00041">
    <property type="entry name" value="HTH_ARAC_FAMILY_1"/>
    <property type="match status" value="1"/>
</dbReference>
<dbReference type="PANTHER" id="PTHR43130:SF3">
    <property type="entry name" value="HTH-TYPE TRANSCRIPTIONAL REGULATOR RV1931C"/>
    <property type="match status" value="1"/>
</dbReference>
<dbReference type="PRINTS" id="PR00032">
    <property type="entry name" value="HTHARAC"/>
</dbReference>
<keyword evidence="1" id="KW-0805">Transcription regulation</keyword>
<dbReference type="Gene3D" id="1.10.10.60">
    <property type="entry name" value="Homeodomain-like"/>
    <property type="match status" value="1"/>
</dbReference>
<dbReference type="InterPro" id="IPR018060">
    <property type="entry name" value="HTH_AraC"/>
</dbReference>
<dbReference type="InterPro" id="IPR009057">
    <property type="entry name" value="Homeodomain-like_sf"/>
</dbReference>
<dbReference type="SUPFAM" id="SSF46689">
    <property type="entry name" value="Homeodomain-like"/>
    <property type="match status" value="2"/>
</dbReference>
<comment type="caution">
    <text evidence="5">The sequence shown here is derived from an EMBL/GenBank/DDBJ whole genome shotgun (WGS) entry which is preliminary data.</text>
</comment>
<dbReference type="EMBL" id="JARXRM010000035">
    <property type="protein sequence ID" value="MDH5823588.1"/>
    <property type="molecule type" value="Genomic_DNA"/>
</dbReference>
<dbReference type="PROSITE" id="PS01124">
    <property type="entry name" value="HTH_ARAC_FAMILY_2"/>
    <property type="match status" value="1"/>
</dbReference>
<dbReference type="InterPro" id="IPR020449">
    <property type="entry name" value="Tscrpt_reg_AraC-type_HTH"/>
</dbReference>
<evidence type="ECO:0000313" key="5">
    <source>
        <dbReference type="EMBL" id="MDH5823588.1"/>
    </source>
</evidence>
<dbReference type="Proteomes" id="UP001156940">
    <property type="component" value="Unassembled WGS sequence"/>
</dbReference>
<dbReference type="SUPFAM" id="SSF52317">
    <property type="entry name" value="Class I glutamine amidotransferase-like"/>
    <property type="match status" value="1"/>
</dbReference>
<gene>
    <name evidence="5" type="ORF">QFW77_11380</name>
</gene>
<evidence type="ECO:0000313" key="6">
    <source>
        <dbReference type="Proteomes" id="UP001156940"/>
    </source>
</evidence>
<dbReference type="SMART" id="SM00342">
    <property type="entry name" value="HTH_ARAC"/>
    <property type="match status" value="1"/>
</dbReference>
<dbReference type="Gene3D" id="3.40.50.880">
    <property type="match status" value="1"/>
</dbReference>
<feature type="domain" description="HTH araC/xylS-type" evidence="4">
    <location>
        <begin position="237"/>
        <end position="335"/>
    </location>
</feature>
<dbReference type="InterPro" id="IPR029062">
    <property type="entry name" value="Class_I_gatase-like"/>
</dbReference>
<keyword evidence="3" id="KW-0804">Transcription</keyword>
<evidence type="ECO:0000256" key="1">
    <source>
        <dbReference type="ARBA" id="ARBA00023015"/>
    </source>
</evidence>
<dbReference type="RefSeq" id="WP_280574813.1">
    <property type="nucleotide sequence ID" value="NZ_JARXRM010000035.1"/>
</dbReference>
<accession>A0ABT6JBM1</accession>
<keyword evidence="2" id="KW-0238">DNA-binding</keyword>